<reference evidence="5" key="1">
    <citation type="submission" date="2023-07" db="EMBL/GenBank/DDBJ databases">
        <title>draft genome sequence of fig (Ficus carica).</title>
        <authorList>
            <person name="Takahashi T."/>
            <person name="Nishimura K."/>
        </authorList>
    </citation>
    <scope>NUCLEOTIDE SEQUENCE</scope>
</reference>
<evidence type="ECO:0000313" key="6">
    <source>
        <dbReference type="Proteomes" id="UP001187192"/>
    </source>
</evidence>
<evidence type="ECO:0000256" key="2">
    <source>
        <dbReference type="ARBA" id="ARBA00023136"/>
    </source>
</evidence>
<sequence>MVVKTPSLPRVIYLFSQQIEIESEPSSPVAPPPRQQSGPSTTQQSENEPPPPSSPPSRPTPQLPASKKPKSLSRRGSFILFSAFLVLAIVIATFFAILGPKAPSFRLDAVTVYNFTATGAALSYRLGAEISSHNPNLRVGIYYRQLEAYAVLGPQRITDPGVPLSPAELYQGHKDSIVWPPAEMSGESVQLSVAEEANLTAELDSAGAVKLGIRLLGRVKWKVGSWTSTWWHLHVACPANLRFRDPNTGVPVGDGLRFPLGESCAVDTD</sequence>
<dbReference type="GO" id="GO:0009506">
    <property type="term" value="C:plasmodesma"/>
    <property type="evidence" value="ECO:0007669"/>
    <property type="project" value="TreeGrafter"/>
</dbReference>
<keyword evidence="2 4" id="KW-0472">Membrane</keyword>
<comment type="caution">
    <text evidence="5">The sequence shown here is derived from an EMBL/GenBank/DDBJ whole genome shotgun (WGS) entry which is preliminary data.</text>
</comment>
<dbReference type="InterPro" id="IPR044839">
    <property type="entry name" value="NDR1-like"/>
</dbReference>
<dbReference type="PANTHER" id="PTHR31415:SF166">
    <property type="entry name" value="LATE EMBRYOGENESIS ABUNDANT (LEA) HYDROXYPROLINE-RICH GLYCOPROTEIN FAMILY"/>
    <property type="match status" value="1"/>
</dbReference>
<keyword evidence="6" id="KW-1185">Reference proteome</keyword>
<dbReference type="Proteomes" id="UP001187192">
    <property type="component" value="Unassembled WGS sequence"/>
</dbReference>
<evidence type="ECO:0000256" key="4">
    <source>
        <dbReference type="SAM" id="Phobius"/>
    </source>
</evidence>
<dbReference type="PANTHER" id="PTHR31415">
    <property type="entry name" value="OS05G0367900 PROTEIN"/>
    <property type="match status" value="1"/>
</dbReference>
<evidence type="ECO:0008006" key="7">
    <source>
        <dbReference type="Google" id="ProtNLM"/>
    </source>
</evidence>
<dbReference type="GO" id="GO:0005886">
    <property type="term" value="C:plasma membrane"/>
    <property type="evidence" value="ECO:0007669"/>
    <property type="project" value="TreeGrafter"/>
</dbReference>
<organism evidence="5 6">
    <name type="scientific">Ficus carica</name>
    <name type="common">Common fig</name>
    <dbReference type="NCBI Taxonomy" id="3494"/>
    <lineage>
        <taxon>Eukaryota</taxon>
        <taxon>Viridiplantae</taxon>
        <taxon>Streptophyta</taxon>
        <taxon>Embryophyta</taxon>
        <taxon>Tracheophyta</taxon>
        <taxon>Spermatophyta</taxon>
        <taxon>Magnoliopsida</taxon>
        <taxon>eudicotyledons</taxon>
        <taxon>Gunneridae</taxon>
        <taxon>Pentapetalae</taxon>
        <taxon>rosids</taxon>
        <taxon>fabids</taxon>
        <taxon>Rosales</taxon>
        <taxon>Moraceae</taxon>
        <taxon>Ficeae</taxon>
        <taxon>Ficus</taxon>
    </lineage>
</organism>
<gene>
    <name evidence="5" type="ORF">TIFTF001_007544</name>
</gene>
<evidence type="ECO:0000313" key="5">
    <source>
        <dbReference type="EMBL" id="GMN38317.1"/>
    </source>
</evidence>
<evidence type="ECO:0000256" key="3">
    <source>
        <dbReference type="SAM" id="MobiDB-lite"/>
    </source>
</evidence>
<dbReference type="GO" id="GO:0098542">
    <property type="term" value="P:defense response to other organism"/>
    <property type="evidence" value="ECO:0007669"/>
    <property type="project" value="InterPro"/>
</dbReference>
<dbReference type="EMBL" id="BTGU01000008">
    <property type="protein sequence ID" value="GMN38317.1"/>
    <property type="molecule type" value="Genomic_DNA"/>
</dbReference>
<keyword evidence="4" id="KW-1133">Transmembrane helix</keyword>
<feature type="compositionally biased region" description="Pro residues" evidence="3">
    <location>
        <begin position="48"/>
        <end position="62"/>
    </location>
</feature>
<feature type="region of interest" description="Disordered" evidence="3">
    <location>
        <begin position="23"/>
        <end position="70"/>
    </location>
</feature>
<protein>
    <recommendedName>
        <fullName evidence="7">Late embryogenesis abundant protein LEA-2 subgroup domain-containing protein</fullName>
    </recommendedName>
</protein>
<proteinExistence type="predicted"/>
<name>A0AA87ZQJ5_FICCA</name>
<feature type="transmembrane region" description="Helical" evidence="4">
    <location>
        <begin position="78"/>
        <end position="98"/>
    </location>
</feature>
<keyword evidence="4" id="KW-0812">Transmembrane</keyword>
<accession>A0AA87ZQJ5</accession>
<evidence type="ECO:0000256" key="1">
    <source>
        <dbReference type="ARBA" id="ARBA00004370"/>
    </source>
</evidence>
<dbReference type="AlphaFoldDB" id="A0AA87ZQJ5"/>
<comment type="subcellular location">
    <subcellularLocation>
        <location evidence="1">Membrane</location>
    </subcellularLocation>
</comment>
<feature type="compositionally biased region" description="Polar residues" evidence="3">
    <location>
        <begin position="38"/>
        <end position="47"/>
    </location>
</feature>